<keyword evidence="2 5" id="KW-0694">RNA-binding</keyword>
<organism evidence="8 9">
    <name type="scientific">Saprospira grandis DSM 2844</name>
    <dbReference type="NCBI Taxonomy" id="694433"/>
    <lineage>
        <taxon>Bacteria</taxon>
        <taxon>Pseudomonadati</taxon>
        <taxon>Bacteroidota</taxon>
        <taxon>Saprospiria</taxon>
        <taxon>Saprospirales</taxon>
        <taxon>Saprospiraceae</taxon>
        <taxon>Saprospira</taxon>
    </lineage>
</organism>
<dbReference type="InterPro" id="IPR037121">
    <property type="entry name" value="Ribosomal_bL25_C"/>
</dbReference>
<dbReference type="GO" id="GO:0003735">
    <property type="term" value="F:structural constituent of ribosome"/>
    <property type="evidence" value="ECO:0007669"/>
    <property type="project" value="InterPro"/>
</dbReference>
<evidence type="ECO:0000313" key="9">
    <source>
        <dbReference type="Proteomes" id="UP000005113"/>
    </source>
</evidence>
<dbReference type="RefSeq" id="WP_002659761.1">
    <property type="nucleotide sequence ID" value="NZ_JH719942.1"/>
</dbReference>
<dbReference type="Proteomes" id="UP000005113">
    <property type="component" value="Unassembled WGS sequence"/>
</dbReference>
<dbReference type="InterPro" id="IPR011035">
    <property type="entry name" value="Ribosomal_bL25/Gln-tRNA_synth"/>
</dbReference>
<dbReference type="Pfam" id="PF01386">
    <property type="entry name" value="Ribosomal_L25p"/>
    <property type="match status" value="1"/>
</dbReference>
<comment type="similarity">
    <text evidence="5">Belongs to the bacterial ribosomal protein bL25 family. CTC subfamily.</text>
</comment>
<dbReference type="SUPFAM" id="SSF50715">
    <property type="entry name" value="Ribosomal protein L25-like"/>
    <property type="match status" value="1"/>
</dbReference>
<evidence type="ECO:0000313" key="8">
    <source>
        <dbReference type="EMBL" id="EJF54058.1"/>
    </source>
</evidence>
<dbReference type="Gene3D" id="2.170.120.20">
    <property type="entry name" value="Ribosomal protein L25, beta domain"/>
    <property type="match status" value="1"/>
</dbReference>
<protein>
    <recommendedName>
        <fullName evidence="5">Large ribosomal subunit protein bL25</fullName>
    </recommendedName>
    <alternativeName>
        <fullName evidence="5">General stress protein CTC</fullName>
    </alternativeName>
</protein>
<dbReference type="HAMAP" id="MF_01334">
    <property type="entry name" value="Ribosomal_bL25_CTC"/>
    <property type="match status" value="1"/>
</dbReference>
<dbReference type="Gene3D" id="2.40.240.10">
    <property type="entry name" value="Ribosomal Protein L25, Chain P"/>
    <property type="match status" value="1"/>
</dbReference>
<dbReference type="InterPro" id="IPR020056">
    <property type="entry name" value="Rbsml_bL25/Gln-tRNA_synth_N"/>
</dbReference>
<evidence type="ECO:0000256" key="5">
    <source>
        <dbReference type="HAMAP-Rule" id="MF_01334"/>
    </source>
</evidence>
<comment type="function">
    <text evidence="5">This is one of the proteins that binds to the 5S RNA in the ribosome where it forms part of the central protuberance.</text>
</comment>
<evidence type="ECO:0000256" key="3">
    <source>
        <dbReference type="ARBA" id="ARBA00022980"/>
    </source>
</evidence>
<keyword evidence="3 5" id="KW-0689">Ribosomal protein</keyword>
<accession>J1I6N8</accession>
<dbReference type="PANTHER" id="PTHR33284:SF1">
    <property type="entry name" value="RIBOSOMAL PROTEIN L25_GLN-TRNA SYNTHETASE, ANTI-CODON-BINDING DOMAIN-CONTAINING PROTEIN"/>
    <property type="match status" value="1"/>
</dbReference>
<dbReference type="InterPro" id="IPR020057">
    <property type="entry name" value="Ribosomal_bL25_b-dom"/>
</dbReference>
<dbReference type="CDD" id="cd00495">
    <property type="entry name" value="Ribosomal_L25_TL5_CTC"/>
    <property type="match status" value="1"/>
</dbReference>
<proteinExistence type="inferred from homology"/>
<dbReference type="NCBIfam" id="TIGR00731">
    <property type="entry name" value="bL25_bact_ctc"/>
    <property type="match status" value="1"/>
</dbReference>
<dbReference type="InterPro" id="IPR029751">
    <property type="entry name" value="Ribosomal_L25_dom"/>
</dbReference>
<keyword evidence="1 5" id="KW-0699">rRNA-binding</keyword>
<evidence type="ECO:0000259" key="6">
    <source>
        <dbReference type="Pfam" id="PF01386"/>
    </source>
</evidence>
<sequence>MKTIEFEGQLRSNLGKSSSRELRKEGRIPCVVYGNGENLHFTTTALEIRDLIYTDELRKASIKLGDKTVEAIVKDVQFHPVTDKILHMDFQAIVAGQTLKTEVPIRLVGSSKGQKVGGTLVQKMRKLKVLIQPESLCAYIPADVSPLDLGKSMRVRDIQVTEGIEIMTNSSIPVASVDIPRALRSAQSKGAAEEEA</sequence>
<dbReference type="AlphaFoldDB" id="J1I6N8"/>
<dbReference type="HOGENOM" id="CLU_075939_2_1_10"/>
<reference evidence="9" key="1">
    <citation type="journal article" date="2012" name="Stand. Genomic Sci.">
        <title>Permanent draft genome sequence of the gliding predator Saprospira grandis strain Sa g1 (= HR1).</title>
        <authorList>
            <person name="Mavromatis K."/>
            <person name="Chertkov O."/>
            <person name="Lapidus A."/>
            <person name="Nolan M."/>
            <person name="Lucas S."/>
            <person name="Tice H."/>
            <person name="Del Rio T.G."/>
            <person name="Cheng J.F."/>
            <person name="Han C."/>
            <person name="Tapia R."/>
            <person name="Bruce D."/>
            <person name="Goodwin L.A."/>
            <person name="Pitluck S."/>
            <person name="Huntemann M."/>
            <person name="Liolios K."/>
            <person name="Pagani I."/>
            <person name="Ivanova N."/>
            <person name="Mikhailova N."/>
            <person name="Pati A."/>
            <person name="Chen A."/>
            <person name="Palaniappan K."/>
            <person name="Land M."/>
            <person name="Brambilla E.M."/>
            <person name="Rohde M."/>
            <person name="Spring S."/>
            <person name="Goker M."/>
            <person name="Detter J.C."/>
            <person name="Bristow J."/>
            <person name="Eisen J.A."/>
            <person name="Markowitz V."/>
            <person name="Hugenholtz P."/>
            <person name="Kyrpides N.C."/>
            <person name="Klenk H.P."/>
            <person name="Woyke T."/>
        </authorList>
    </citation>
    <scope>NUCLEOTIDE SEQUENCE [LARGE SCALE GENOMIC DNA]</scope>
    <source>
        <strain evidence="9">DSM 2844</strain>
    </source>
</reference>
<keyword evidence="4 5" id="KW-0687">Ribonucleoprotein</keyword>
<dbReference type="OrthoDB" id="9786489at2"/>
<gene>
    <name evidence="5" type="primary">rplY</name>
    <name evidence="5" type="synonym">ctc</name>
    <name evidence="8" type="ORF">SapgrDRAFT_2392</name>
</gene>
<dbReference type="GO" id="GO:0006412">
    <property type="term" value="P:translation"/>
    <property type="evidence" value="ECO:0007669"/>
    <property type="project" value="UniProtKB-UniRule"/>
</dbReference>
<dbReference type="GO" id="GO:0022625">
    <property type="term" value="C:cytosolic large ribosomal subunit"/>
    <property type="evidence" value="ECO:0007669"/>
    <property type="project" value="TreeGrafter"/>
</dbReference>
<comment type="subunit">
    <text evidence="5">Part of the 50S ribosomal subunit; part of the 5S rRNA/L5/L18/L25 subcomplex. Contacts the 5S rRNA. Binds to the 5S rRNA independently of L5 and L18.</text>
</comment>
<dbReference type="PANTHER" id="PTHR33284">
    <property type="entry name" value="RIBOSOMAL PROTEIN L25/GLN-TRNA SYNTHETASE, ANTI-CODON-BINDING DOMAIN-CONTAINING PROTEIN"/>
    <property type="match status" value="1"/>
</dbReference>
<dbReference type="GO" id="GO:0008097">
    <property type="term" value="F:5S rRNA binding"/>
    <property type="evidence" value="ECO:0007669"/>
    <property type="project" value="InterPro"/>
</dbReference>
<feature type="domain" description="Large ribosomal subunit protein bL25 beta" evidence="7">
    <location>
        <begin position="99"/>
        <end position="181"/>
    </location>
</feature>
<evidence type="ECO:0000256" key="2">
    <source>
        <dbReference type="ARBA" id="ARBA00022884"/>
    </source>
</evidence>
<evidence type="ECO:0000259" key="7">
    <source>
        <dbReference type="Pfam" id="PF14693"/>
    </source>
</evidence>
<evidence type="ECO:0000256" key="1">
    <source>
        <dbReference type="ARBA" id="ARBA00022730"/>
    </source>
</evidence>
<dbReference type="Pfam" id="PF14693">
    <property type="entry name" value="Ribosomal_TL5_C"/>
    <property type="match status" value="1"/>
</dbReference>
<evidence type="ECO:0000256" key="4">
    <source>
        <dbReference type="ARBA" id="ARBA00023274"/>
    </source>
</evidence>
<dbReference type="InterPro" id="IPR001021">
    <property type="entry name" value="Ribosomal_bL25_long"/>
</dbReference>
<name>J1I6N8_9BACT</name>
<feature type="domain" description="Large ribosomal subunit protein bL25 L25" evidence="6">
    <location>
        <begin position="7"/>
        <end position="90"/>
    </location>
</feature>
<dbReference type="EMBL" id="JH719942">
    <property type="protein sequence ID" value="EJF54058.1"/>
    <property type="molecule type" value="Genomic_DNA"/>
</dbReference>
<dbReference type="InterPro" id="IPR020930">
    <property type="entry name" value="Ribosomal_uL5_bac-type"/>
</dbReference>